<dbReference type="InterPro" id="IPR022761">
    <property type="entry name" value="Fumarate_lyase_N"/>
</dbReference>
<dbReference type="PRINTS" id="PR00149">
    <property type="entry name" value="FUMRATELYASE"/>
</dbReference>
<reference evidence="5 6" key="1">
    <citation type="submission" date="2018-05" db="EMBL/GenBank/DDBJ databases">
        <title>Marinilabilia rubrum sp. nov., isolated from saltern sediment.</title>
        <authorList>
            <person name="Zhang R."/>
        </authorList>
    </citation>
    <scope>NUCLEOTIDE SEQUENCE [LARGE SCALE GENOMIC DNA]</scope>
    <source>
        <strain evidence="5 6">WTE16</strain>
    </source>
</reference>
<dbReference type="OrthoDB" id="9802809at2"/>
<dbReference type="GO" id="GO:0006531">
    <property type="term" value="P:aspartate metabolic process"/>
    <property type="evidence" value="ECO:0007669"/>
    <property type="project" value="TreeGrafter"/>
</dbReference>
<dbReference type="Pfam" id="PF00206">
    <property type="entry name" value="Lyase_1"/>
    <property type="match status" value="1"/>
</dbReference>
<feature type="coiled-coil region" evidence="2">
    <location>
        <begin position="167"/>
        <end position="194"/>
    </location>
</feature>
<dbReference type="Pfam" id="PF10415">
    <property type="entry name" value="FumaraseC_C"/>
    <property type="match status" value="1"/>
</dbReference>
<organism evidence="5 6">
    <name type="scientific">Marinilabilia rubra</name>
    <dbReference type="NCBI Taxonomy" id="2162893"/>
    <lineage>
        <taxon>Bacteria</taxon>
        <taxon>Pseudomonadati</taxon>
        <taxon>Bacteroidota</taxon>
        <taxon>Bacteroidia</taxon>
        <taxon>Marinilabiliales</taxon>
        <taxon>Marinilabiliaceae</taxon>
        <taxon>Marinilabilia</taxon>
    </lineage>
</organism>
<evidence type="ECO:0000259" key="3">
    <source>
        <dbReference type="Pfam" id="PF00206"/>
    </source>
</evidence>
<dbReference type="GO" id="GO:0006099">
    <property type="term" value="P:tricarboxylic acid cycle"/>
    <property type="evidence" value="ECO:0007669"/>
    <property type="project" value="InterPro"/>
</dbReference>
<keyword evidence="2" id="KW-0175">Coiled coil</keyword>
<dbReference type="PRINTS" id="PR00145">
    <property type="entry name" value="ARGSUCLYASE"/>
</dbReference>
<dbReference type="Gene3D" id="1.10.40.30">
    <property type="entry name" value="Fumarase/aspartase (C-terminal domain)"/>
    <property type="match status" value="1"/>
</dbReference>
<evidence type="ECO:0000256" key="1">
    <source>
        <dbReference type="ARBA" id="ARBA00023239"/>
    </source>
</evidence>
<feature type="domain" description="Fumarase C C-terminal" evidence="4">
    <location>
        <begin position="418"/>
        <end position="469"/>
    </location>
</feature>
<dbReference type="PANTHER" id="PTHR42696">
    <property type="entry name" value="ASPARTATE AMMONIA-LYASE"/>
    <property type="match status" value="1"/>
</dbReference>
<dbReference type="EMBL" id="QEWP01000001">
    <property type="protein sequence ID" value="PWE01207.1"/>
    <property type="molecule type" value="Genomic_DNA"/>
</dbReference>
<dbReference type="PANTHER" id="PTHR42696:SF2">
    <property type="entry name" value="ASPARTATE AMMONIA-LYASE"/>
    <property type="match status" value="1"/>
</dbReference>
<dbReference type="GO" id="GO:0008797">
    <property type="term" value="F:aspartate ammonia-lyase activity"/>
    <property type="evidence" value="ECO:0007669"/>
    <property type="project" value="TreeGrafter"/>
</dbReference>
<dbReference type="Proteomes" id="UP000244956">
    <property type="component" value="Unassembled WGS sequence"/>
</dbReference>
<comment type="caution">
    <text evidence="5">The sequence shown here is derived from an EMBL/GenBank/DDBJ whole genome shotgun (WGS) entry which is preliminary data.</text>
</comment>
<name>A0A2U2BDV0_9BACT</name>
<dbReference type="RefSeq" id="WP_109262661.1">
    <property type="nucleotide sequence ID" value="NZ_QEWP01000001.1"/>
</dbReference>
<evidence type="ECO:0000259" key="4">
    <source>
        <dbReference type="Pfam" id="PF10415"/>
    </source>
</evidence>
<dbReference type="SUPFAM" id="SSF48557">
    <property type="entry name" value="L-aspartase-like"/>
    <property type="match status" value="1"/>
</dbReference>
<keyword evidence="6" id="KW-1185">Reference proteome</keyword>
<dbReference type="PROSITE" id="PS00163">
    <property type="entry name" value="FUMARATE_LYASES"/>
    <property type="match status" value="1"/>
</dbReference>
<accession>A0A2U2BDV0</accession>
<dbReference type="GO" id="GO:0005829">
    <property type="term" value="C:cytosol"/>
    <property type="evidence" value="ECO:0007669"/>
    <property type="project" value="TreeGrafter"/>
</dbReference>
<dbReference type="Gene3D" id="1.10.275.10">
    <property type="entry name" value="Fumarase/aspartase (N-terminal domain)"/>
    <property type="match status" value="1"/>
</dbReference>
<evidence type="ECO:0000313" key="6">
    <source>
        <dbReference type="Proteomes" id="UP000244956"/>
    </source>
</evidence>
<dbReference type="Gene3D" id="1.20.200.10">
    <property type="entry name" value="Fumarase/aspartase (Central domain)"/>
    <property type="match status" value="1"/>
</dbReference>
<dbReference type="AlphaFoldDB" id="A0A2U2BDV0"/>
<feature type="domain" description="Fumarate lyase N-terminal" evidence="3">
    <location>
        <begin position="9"/>
        <end position="349"/>
    </location>
</feature>
<evidence type="ECO:0000313" key="5">
    <source>
        <dbReference type="EMBL" id="PWE01207.1"/>
    </source>
</evidence>
<protein>
    <submittedName>
        <fullName evidence="5">Aspartate ammonia-lyase</fullName>
    </submittedName>
</protein>
<dbReference type="InterPro" id="IPR018951">
    <property type="entry name" value="Fumarase_C_C"/>
</dbReference>
<evidence type="ECO:0000256" key="2">
    <source>
        <dbReference type="SAM" id="Coils"/>
    </source>
</evidence>
<gene>
    <name evidence="5" type="ORF">DDZ16_01595</name>
</gene>
<sequence length="485" mass="54401">MRTEKDFLGEIEIHDDKLYGIHSVRAQANFPAKSHFPIEWYSAIGLVKKAYYRTYRNFRDTARQKQLNGPTGHQWMSDQQVNSLEEAAEEISSGRYFNHFIVPGIQGGAGTSINMNINEIIANTALKKSGHNPGEYEITDPLDHANIFQSTNDVVPTALHLSLMQQSHKLETSINKLRFSLEELETQHRNILRQGYTQMQKAVPSSYGHLFSSYSDALSRDWWRVSRIRERLKEVNLGGGAAGTGMGIPRYFILNAIAELRKLTNLPLSHSENLADTTMNQDSLVEVHAILKAHAVNLEKISNDLRLIGSDISRHQSLKIPQKQMGSSIMPGKVNPVIVEYVVSVSHKVYANDQMISGLAGQGCLDLNAYLPSIGVAMLESFNLLESACRSLHQNMLKDLQIDAEDEQKDLFKSASITTALVPYIGHKEAEKIALEMKDAQESIFEVNDRLKVLSDKLLREILKPSSLISKGFSLNDLPENQKHP</sequence>
<dbReference type="InterPro" id="IPR020557">
    <property type="entry name" value="Fumarate_lyase_CS"/>
</dbReference>
<proteinExistence type="predicted"/>
<dbReference type="InterPro" id="IPR000362">
    <property type="entry name" value="Fumarate_lyase_fam"/>
</dbReference>
<dbReference type="InterPro" id="IPR051546">
    <property type="entry name" value="Aspartate_Ammonia-Lyase"/>
</dbReference>
<dbReference type="InterPro" id="IPR008948">
    <property type="entry name" value="L-Aspartase-like"/>
</dbReference>
<keyword evidence="1 5" id="KW-0456">Lyase</keyword>
<dbReference type="InterPro" id="IPR024083">
    <property type="entry name" value="Fumarase/histidase_N"/>
</dbReference>